<evidence type="ECO:0000256" key="5">
    <source>
        <dbReference type="ARBA" id="ARBA00022989"/>
    </source>
</evidence>
<feature type="transmembrane region" description="Helical" evidence="7">
    <location>
        <begin position="79"/>
        <end position="98"/>
    </location>
</feature>
<dbReference type="SUPFAM" id="SSF161098">
    <property type="entry name" value="MetI-like"/>
    <property type="match status" value="1"/>
</dbReference>
<comment type="caution">
    <text evidence="9">The sequence shown here is derived from an EMBL/GenBank/DDBJ whole genome shotgun (WGS) entry which is preliminary data.</text>
</comment>
<dbReference type="STRING" id="31965.AWH51_12170"/>
<evidence type="ECO:0000259" key="8">
    <source>
        <dbReference type="PROSITE" id="PS50928"/>
    </source>
</evidence>
<evidence type="ECO:0000256" key="1">
    <source>
        <dbReference type="ARBA" id="ARBA00004651"/>
    </source>
</evidence>
<dbReference type="PROSITE" id="PS50928">
    <property type="entry name" value="ABC_TM1"/>
    <property type="match status" value="1"/>
</dbReference>
<dbReference type="InterPro" id="IPR035906">
    <property type="entry name" value="MetI-like_sf"/>
</dbReference>
<accession>A0A154UZW6</accession>
<feature type="transmembrane region" description="Helical" evidence="7">
    <location>
        <begin position="21"/>
        <end position="47"/>
    </location>
</feature>
<feature type="transmembrane region" description="Helical" evidence="7">
    <location>
        <begin position="110"/>
        <end position="133"/>
    </location>
</feature>
<comment type="similarity">
    <text evidence="7">Belongs to the binding-protein-dependent transport system permease family.</text>
</comment>
<keyword evidence="3" id="KW-1003">Cell membrane</keyword>
<dbReference type="AlphaFoldDB" id="A0A154UZW6"/>
<keyword evidence="6 7" id="KW-0472">Membrane</keyword>
<keyword evidence="4 7" id="KW-0812">Transmembrane</keyword>
<evidence type="ECO:0000256" key="6">
    <source>
        <dbReference type="ARBA" id="ARBA00023136"/>
    </source>
</evidence>
<dbReference type="Gene3D" id="1.10.3720.10">
    <property type="entry name" value="MetI-like"/>
    <property type="match status" value="1"/>
</dbReference>
<keyword evidence="5 7" id="KW-1133">Transmembrane helix</keyword>
<dbReference type="PANTHER" id="PTHR30151">
    <property type="entry name" value="ALKANE SULFONATE ABC TRANSPORTER-RELATED, MEMBRANE SUBUNIT"/>
    <property type="match status" value="1"/>
</dbReference>
<evidence type="ECO:0000256" key="2">
    <source>
        <dbReference type="ARBA" id="ARBA00022448"/>
    </source>
</evidence>
<feature type="transmembrane region" description="Helical" evidence="7">
    <location>
        <begin position="139"/>
        <end position="160"/>
    </location>
</feature>
<feature type="transmembrane region" description="Helical" evidence="7">
    <location>
        <begin position="181"/>
        <end position="214"/>
    </location>
</feature>
<dbReference type="Proteomes" id="UP000076218">
    <property type="component" value="Unassembled WGS sequence"/>
</dbReference>
<evidence type="ECO:0000313" key="9">
    <source>
        <dbReference type="EMBL" id="KZC94661.1"/>
    </source>
</evidence>
<dbReference type="CDD" id="cd06261">
    <property type="entry name" value="TM_PBP2"/>
    <property type="match status" value="1"/>
</dbReference>
<protein>
    <submittedName>
        <fullName evidence="9">ABC transporter permease</fullName>
    </submittedName>
</protein>
<evidence type="ECO:0000256" key="3">
    <source>
        <dbReference type="ARBA" id="ARBA00022475"/>
    </source>
</evidence>
<feature type="transmembrane region" description="Helical" evidence="7">
    <location>
        <begin position="234"/>
        <end position="258"/>
    </location>
</feature>
<dbReference type="EMBL" id="LQXA01000036">
    <property type="protein sequence ID" value="KZC94661.1"/>
    <property type="molecule type" value="Genomic_DNA"/>
</dbReference>
<organism evidence="9 10">
    <name type="scientific">Clavibacter tessellarius</name>
    <dbReference type="NCBI Taxonomy" id="31965"/>
    <lineage>
        <taxon>Bacteria</taxon>
        <taxon>Bacillati</taxon>
        <taxon>Actinomycetota</taxon>
        <taxon>Actinomycetes</taxon>
        <taxon>Micrococcales</taxon>
        <taxon>Microbacteriaceae</taxon>
        <taxon>Clavibacter</taxon>
    </lineage>
</organism>
<evidence type="ECO:0000256" key="4">
    <source>
        <dbReference type="ARBA" id="ARBA00022692"/>
    </source>
</evidence>
<name>A0A154UZW6_9MICO</name>
<evidence type="ECO:0000256" key="7">
    <source>
        <dbReference type="RuleBase" id="RU363032"/>
    </source>
</evidence>
<sequence length="272" mass="28767">MMRLPGRTVPTRSRARSSKDLLIRAATVVAALLIWQLLSASGVRLWLSFDKLPTPLTVADVLIRQLGTALFYQDVAASLARITLGFLLACAVGVPLGIMQGRSSTADRTLGTLVEIARPIPAIALVPIALLLFPTNEQGIVAITFAAAVFPIVISARAAVRTLPLSWEEAVQTMGGGRATVILRVVLPGALPGIFAGFSVGLGVSWVCVISAEMISGQFGVGYRTWQAYTLVDYPSVVAGMVVIGALGMITTGLVAFAGRRLTHWAEREVTS</sequence>
<dbReference type="InterPro" id="IPR000515">
    <property type="entry name" value="MetI-like"/>
</dbReference>
<dbReference type="GO" id="GO:0005886">
    <property type="term" value="C:plasma membrane"/>
    <property type="evidence" value="ECO:0007669"/>
    <property type="project" value="UniProtKB-SubCell"/>
</dbReference>
<proteinExistence type="inferred from homology"/>
<dbReference type="GO" id="GO:0055085">
    <property type="term" value="P:transmembrane transport"/>
    <property type="evidence" value="ECO:0007669"/>
    <property type="project" value="InterPro"/>
</dbReference>
<dbReference type="PANTHER" id="PTHR30151:SF0">
    <property type="entry name" value="ABC TRANSPORTER PERMEASE PROTEIN MJ0413-RELATED"/>
    <property type="match status" value="1"/>
</dbReference>
<dbReference type="Pfam" id="PF00528">
    <property type="entry name" value="BPD_transp_1"/>
    <property type="match status" value="1"/>
</dbReference>
<gene>
    <name evidence="9" type="ORF">AWH51_12170</name>
</gene>
<reference evidence="9 10" key="1">
    <citation type="submission" date="2016-01" db="EMBL/GenBank/DDBJ databases">
        <title>Draft genome sequence of Clavibacter michiganensis subsp. tessellarius DOAB 609.</title>
        <authorList>
            <person name="Tambong J.T."/>
        </authorList>
    </citation>
    <scope>NUCLEOTIDE SEQUENCE [LARGE SCALE GENOMIC DNA]</scope>
    <source>
        <strain evidence="9 10">DOAB 609</strain>
    </source>
</reference>
<feature type="domain" description="ABC transmembrane type-1" evidence="8">
    <location>
        <begin position="75"/>
        <end position="255"/>
    </location>
</feature>
<keyword evidence="2 7" id="KW-0813">Transport</keyword>
<comment type="subcellular location">
    <subcellularLocation>
        <location evidence="1 7">Cell membrane</location>
        <topology evidence="1 7">Multi-pass membrane protein</topology>
    </subcellularLocation>
</comment>
<evidence type="ECO:0000313" key="10">
    <source>
        <dbReference type="Proteomes" id="UP000076218"/>
    </source>
</evidence>